<accession>A0A8T0UPB5</accession>
<evidence type="ECO:0000256" key="1">
    <source>
        <dbReference type="ARBA" id="ARBA00003523"/>
    </source>
</evidence>
<dbReference type="PANTHER" id="PTHR31828:SF1">
    <property type="entry name" value="PHOSPHOLIPASE A1-IIGAMMA"/>
    <property type="match status" value="1"/>
</dbReference>
<dbReference type="GO" id="GO:0005737">
    <property type="term" value="C:cytoplasm"/>
    <property type="evidence" value="ECO:0007669"/>
    <property type="project" value="UniProtKB-ARBA"/>
</dbReference>
<dbReference type="InterPro" id="IPR029058">
    <property type="entry name" value="AB_hydrolase_fold"/>
</dbReference>
<reference evidence="8" key="1">
    <citation type="submission" date="2020-05" db="EMBL/GenBank/DDBJ databases">
        <title>WGS assembly of Panicum virgatum.</title>
        <authorList>
            <person name="Lovell J.T."/>
            <person name="Jenkins J."/>
            <person name="Shu S."/>
            <person name="Juenger T.E."/>
            <person name="Schmutz J."/>
        </authorList>
    </citation>
    <scope>NUCLEOTIDE SEQUENCE</scope>
    <source>
        <strain evidence="8">AP13</strain>
    </source>
</reference>
<evidence type="ECO:0000259" key="7">
    <source>
        <dbReference type="Pfam" id="PF01764"/>
    </source>
</evidence>
<dbReference type="InterPro" id="IPR033556">
    <property type="entry name" value="PLA"/>
</dbReference>
<dbReference type="PANTHER" id="PTHR31828">
    <property type="entry name" value="PHOSPHOLIPASE A1-IIGAMMA"/>
    <property type="match status" value="1"/>
</dbReference>
<evidence type="ECO:0000256" key="3">
    <source>
        <dbReference type="ARBA" id="ARBA00022801"/>
    </source>
</evidence>
<dbReference type="SUPFAM" id="SSF53474">
    <property type="entry name" value="alpha/beta-Hydrolases"/>
    <property type="match status" value="1"/>
</dbReference>
<organism evidence="8 9">
    <name type="scientific">Panicum virgatum</name>
    <name type="common">Blackwell switchgrass</name>
    <dbReference type="NCBI Taxonomy" id="38727"/>
    <lineage>
        <taxon>Eukaryota</taxon>
        <taxon>Viridiplantae</taxon>
        <taxon>Streptophyta</taxon>
        <taxon>Embryophyta</taxon>
        <taxon>Tracheophyta</taxon>
        <taxon>Spermatophyta</taxon>
        <taxon>Magnoliopsida</taxon>
        <taxon>Liliopsida</taxon>
        <taxon>Poales</taxon>
        <taxon>Poaceae</taxon>
        <taxon>PACMAD clade</taxon>
        <taxon>Panicoideae</taxon>
        <taxon>Panicodae</taxon>
        <taxon>Paniceae</taxon>
        <taxon>Panicinae</taxon>
        <taxon>Panicum</taxon>
        <taxon>Panicum sect. Hiantes</taxon>
    </lineage>
</organism>
<dbReference type="EMBL" id="CM029041">
    <property type="protein sequence ID" value="KAG2624127.1"/>
    <property type="molecule type" value="Genomic_DNA"/>
</dbReference>
<feature type="domain" description="Fungal lipase-type" evidence="7">
    <location>
        <begin position="136"/>
        <end position="298"/>
    </location>
</feature>
<keyword evidence="4 6" id="KW-0442">Lipid degradation</keyword>
<evidence type="ECO:0000313" key="8">
    <source>
        <dbReference type="EMBL" id="KAG2624127.1"/>
    </source>
</evidence>
<keyword evidence="9" id="KW-1185">Reference proteome</keyword>
<evidence type="ECO:0000256" key="6">
    <source>
        <dbReference type="RuleBase" id="RU367093"/>
    </source>
</evidence>
<protein>
    <recommendedName>
        <fullName evidence="6">Phospholipase A1</fullName>
        <ecNumber evidence="6">3.1.1.-</ecNumber>
    </recommendedName>
</protein>
<gene>
    <name evidence="8" type="ORF">PVAP13_3KG106000</name>
</gene>
<evidence type="ECO:0000256" key="4">
    <source>
        <dbReference type="ARBA" id="ARBA00022963"/>
    </source>
</evidence>
<dbReference type="Gene3D" id="3.40.50.1820">
    <property type="entry name" value="alpha/beta hydrolase"/>
    <property type="match status" value="1"/>
</dbReference>
<dbReference type="EC" id="3.1.1.-" evidence="6"/>
<evidence type="ECO:0000313" key="9">
    <source>
        <dbReference type="Proteomes" id="UP000823388"/>
    </source>
</evidence>
<keyword evidence="3 6" id="KW-0378">Hydrolase</keyword>
<sequence length="398" mass="43364">MLRGVANRWRELHGKDSWKGLLDPLDIDLRRSIISYGELAQATYDGFNREKRSPHAGACLYGRSDLLAGSGASAAADYAVTKFVYATSALPVPDAFLRLPPPALRDSAWCRESNWIGYVAAATDGGAARLGRRDIVVAWRGTMRNLEWVDDLDFTPVPAAPVLGAAAAAHPLAMAHRGFLSVYRSSNANSKFNKSSARDQVFEEVRRLMELYKDEVTSITTTGHSLGASLATLNAVDIVANGLNAPPSSKPPCPVTAIVFASPHVGDHFFKVAFRSFRDLRALHVKNTHDVVPAYPPVGYLDVAVPLPITTGRSPYLRHPATLLALHNLECYLHGVAGEQGSAGGFKLEVERDVALANKRVDALRDEYPVPADWWVAKNKGMVLGADGHWMLQDFMQV</sequence>
<name>A0A8T0UPB5_PANVG</name>
<comment type="caution">
    <text evidence="8">The sequence shown here is derived from an EMBL/GenBank/DDBJ whole genome shotgun (WGS) entry which is preliminary data.</text>
</comment>
<dbReference type="Proteomes" id="UP000823388">
    <property type="component" value="Chromosome 3K"/>
</dbReference>
<evidence type="ECO:0000256" key="2">
    <source>
        <dbReference type="ARBA" id="ARBA00010701"/>
    </source>
</evidence>
<dbReference type="AlphaFoldDB" id="A0A8T0UPB5"/>
<dbReference type="Pfam" id="PF01764">
    <property type="entry name" value="Lipase_3"/>
    <property type="match status" value="1"/>
</dbReference>
<evidence type="ECO:0000256" key="5">
    <source>
        <dbReference type="ARBA" id="ARBA00023098"/>
    </source>
</evidence>
<comment type="similarity">
    <text evidence="2 6">Belongs to the AB hydrolase superfamily. Lipase family.</text>
</comment>
<dbReference type="CDD" id="cd00519">
    <property type="entry name" value="Lipase_3"/>
    <property type="match status" value="1"/>
</dbReference>
<dbReference type="FunFam" id="3.40.50.1820:FF:000065">
    <property type="entry name" value="Phospholipase A1-II 3"/>
    <property type="match status" value="1"/>
</dbReference>
<proteinExistence type="inferred from homology"/>
<dbReference type="InterPro" id="IPR002921">
    <property type="entry name" value="Fungal_lipase-type"/>
</dbReference>
<comment type="function">
    <text evidence="1 6">Acylhydrolase that catalyzes the hydrolysis of phospholipids at the sn-1 position.</text>
</comment>
<keyword evidence="5 6" id="KW-0443">Lipid metabolism</keyword>
<dbReference type="GO" id="GO:0016042">
    <property type="term" value="P:lipid catabolic process"/>
    <property type="evidence" value="ECO:0007669"/>
    <property type="project" value="UniProtKB-UniRule"/>
</dbReference>
<dbReference type="GO" id="GO:0008970">
    <property type="term" value="F:phospholipase A1 activity"/>
    <property type="evidence" value="ECO:0007669"/>
    <property type="project" value="UniProtKB-UniRule"/>
</dbReference>